<dbReference type="AlphaFoldDB" id="X1QQP0"/>
<accession>X1QQP0</accession>
<feature type="non-terminal residue" evidence="1">
    <location>
        <position position="1"/>
    </location>
</feature>
<protein>
    <submittedName>
        <fullName evidence="1">Uncharacterized protein</fullName>
    </submittedName>
</protein>
<organism evidence="1">
    <name type="scientific">marine sediment metagenome</name>
    <dbReference type="NCBI Taxonomy" id="412755"/>
    <lineage>
        <taxon>unclassified sequences</taxon>
        <taxon>metagenomes</taxon>
        <taxon>ecological metagenomes</taxon>
    </lineage>
</organism>
<reference evidence="1" key="1">
    <citation type="journal article" date="2014" name="Front. Microbiol.">
        <title>High frequency of phylogenetically diverse reductive dehalogenase-homologous genes in deep subseafloor sedimentary metagenomes.</title>
        <authorList>
            <person name="Kawai M."/>
            <person name="Futagami T."/>
            <person name="Toyoda A."/>
            <person name="Takaki Y."/>
            <person name="Nishi S."/>
            <person name="Hori S."/>
            <person name="Arai W."/>
            <person name="Tsubouchi T."/>
            <person name="Morono Y."/>
            <person name="Uchiyama I."/>
            <person name="Ito T."/>
            <person name="Fujiyama A."/>
            <person name="Inagaki F."/>
            <person name="Takami H."/>
        </authorList>
    </citation>
    <scope>NUCLEOTIDE SEQUENCE</scope>
    <source>
        <strain evidence="1">Expedition CK06-06</strain>
    </source>
</reference>
<dbReference type="EMBL" id="BARV01033728">
    <property type="protein sequence ID" value="GAI53285.1"/>
    <property type="molecule type" value="Genomic_DNA"/>
</dbReference>
<evidence type="ECO:0000313" key="1">
    <source>
        <dbReference type="EMBL" id="GAI53285.1"/>
    </source>
</evidence>
<proteinExistence type="predicted"/>
<comment type="caution">
    <text evidence="1">The sequence shown here is derived from an EMBL/GenBank/DDBJ whole genome shotgun (WGS) entry which is preliminary data.</text>
</comment>
<name>X1QQP0_9ZZZZ</name>
<sequence length="81" mass="9770">GVVRIDTGEIMIDKNLSEAEEARTWVHEILSIYYYFKGILRHDEEIEKETRKICRDHQKCLILKKYQKKTHSAFFFKKPLI</sequence>
<gene>
    <name evidence="1" type="ORF">S06H3_52960</name>
</gene>